<evidence type="ECO:0000259" key="9">
    <source>
        <dbReference type="Pfam" id="PF07992"/>
    </source>
</evidence>
<evidence type="ECO:0000256" key="2">
    <source>
        <dbReference type="ARBA" id="ARBA00022630"/>
    </source>
</evidence>
<evidence type="ECO:0000256" key="5">
    <source>
        <dbReference type="PIRSR" id="PIRSR000350-3"/>
    </source>
</evidence>
<dbReference type="InterPro" id="IPR023753">
    <property type="entry name" value="FAD/NAD-binding_dom"/>
</dbReference>
<feature type="domain" description="Pyridine nucleotide-disulphide oxidoreductase dimerisation" evidence="8">
    <location>
        <begin position="409"/>
        <end position="514"/>
    </location>
</feature>
<feature type="disulfide bond" description="Redox-active" evidence="6">
    <location>
        <begin position="51"/>
        <end position="56"/>
    </location>
</feature>
<name>A0A345YQG8_9MICO</name>
<dbReference type="KEGG" id="bsau:DWV08_11490"/>
<dbReference type="PIRSF" id="PIRSF000350">
    <property type="entry name" value="Mercury_reductase_MerA"/>
    <property type="match status" value="1"/>
</dbReference>
<evidence type="ECO:0000256" key="6">
    <source>
        <dbReference type="PIRSR" id="PIRSR000350-4"/>
    </source>
</evidence>
<dbReference type="SUPFAM" id="SSF51905">
    <property type="entry name" value="FAD/NAD(P)-binding domain"/>
    <property type="match status" value="1"/>
</dbReference>
<evidence type="ECO:0000313" key="12">
    <source>
        <dbReference type="Proteomes" id="UP000254236"/>
    </source>
</evidence>
<proteinExistence type="inferred from homology"/>
<keyword evidence="3 5" id="KW-0274">FAD</keyword>
<dbReference type="AlphaFoldDB" id="A0A345YQG8"/>
<dbReference type="SUPFAM" id="SSF55424">
    <property type="entry name" value="FAD/NAD-linked reductases, dimerisation (C-terminal) domain"/>
    <property type="match status" value="1"/>
</dbReference>
<dbReference type="GO" id="GO:0006103">
    <property type="term" value="P:2-oxoglutarate metabolic process"/>
    <property type="evidence" value="ECO:0007669"/>
    <property type="project" value="TreeGrafter"/>
</dbReference>
<feature type="binding site" evidence="5">
    <location>
        <position position="294"/>
    </location>
    <ligand>
        <name>NAD(+)</name>
        <dbReference type="ChEBI" id="CHEBI:57540"/>
    </ligand>
</feature>
<dbReference type="InterPro" id="IPR036188">
    <property type="entry name" value="FAD/NAD-bd_sf"/>
</dbReference>
<feature type="domain" description="FAD/NAD(P)-binding" evidence="9">
    <location>
        <begin position="14"/>
        <end position="306"/>
    </location>
</feature>
<protein>
    <submittedName>
        <fullName evidence="11">NAD(P)/FAD-dependent oxidoreductase</fullName>
    </submittedName>
</protein>
<dbReference type="Pfam" id="PF07992">
    <property type="entry name" value="Pyr_redox_2"/>
    <property type="match status" value="1"/>
</dbReference>
<feature type="binding site" evidence="5">
    <location>
        <position position="369"/>
    </location>
    <ligand>
        <name>FAD</name>
        <dbReference type="ChEBI" id="CHEBI:57692"/>
    </ligand>
</feature>
<evidence type="ECO:0000256" key="1">
    <source>
        <dbReference type="ARBA" id="ARBA00007532"/>
    </source>
</evidence>
<keyword evidence="5" id="KW-0547">Nucleotide-binding</keyword>
<feature type="binding site" evidence="5">
    <location>
        <position position="60"/>
    </location>
    <ligand>
        <name>FAD</name>
        <dbReference type="ChEBI" id="CHEBI:57692"/>
    </ligand>
</feature>
<dbReference type="GO" id="GO:0050660">
    <property type="term" value="F:flavin adenine dinucleotide binding"/>
    <property type="evidence" value="ECO:0007669"/>
    <property type="project" value="TreeGrafter"/>
</dbReference>
<feature type="binding site" evidence="5">
    <location>
        <position position="120"/>
    </location>
    <ligand>
        <name>FAD</name>
        <dbReference type="ChEBI" id="CHEBI:57692"/>
    </ligand>
</feature>
<evidence type="ECO:0000313" key="11">
    <source>
        <dbReference type="EMBL" id="RRR23910.1"/>
    </source>
</evidence>
<dbReference type="PANTHER" id="PTHR22912:SF151">
    <property type="entry name" value="DIHYDROLIPOYL DEHYDROGENASE, MITOCHONDRIAL"/>
    <property type="match status" value="1"/>
</dbReference>
<evidence type="ECO:0000256" key="7">
    <source>
        <dbReference type="SAM" id="MobiDB-lite"/>
    </source>
</evidence>
<dbReference type="InterPro" id="IPR050151">
    <property type="entry name" value="Class-I_Pyr_Nuc-Dis_Oxidored"/>
</dbReference>
<dbReference type="EMBL" id="QSWH01000002">
    <property type="protein sequence ID" value="RRR23910.1"/>
    <property type="molecule type" value="Genomic_DNA"/>
</dbReference>
<evidence type="ECO:0000313" key="10">
    <source>
        <dbReference type="EMBL" id="AXK46170.1"/>
    </source>
</evidence>
<feature type="binding site" evidence="5">
    <location>
        <begin position="158"/>
        <end position="160"/>
    </location>
    <ligand>
        <name>FAD</name>
        <dbReference type="ChEBI" id="CHEBI:57692"/>
    </ligand>
</feature>
<evidence type="ECO:0000313" key="13">
    <source>
        <dbReference type="Proteomes" id="UP000282185"/>
    </source>
</evidence>
<reference evidence="11 13" key="2">
    <citation type="submission" date="2018-08" db="EMBL/GenBank/DDBJ databases">
        <title>Brachybacterium saurashtrense DSM 23186.</title>
        <authorList>
            <person name="Li Y."/>
        </authorList>
    </citation>
    <scope>NUCLEOTIDE SEQUENCE [LARGE SCALE GENOMIC DNA]</scope>
    <source>
        <strain evidence="11 13">DSM 23186</strain>
    </source>
</reference>
<evidence type="ECO:0000259" key="8">
    <source>
        <dbReference type="Pfam" id="PF02852"/>
    </source>
</evidence>
<feature type="binding site" evidence="5">
    <location>
        <begin position="193"/>
        <end position="200"/>
    </location>
    <ligand>
        <name>NAD(+)</name>
        <dbReference type="ChEBI" id="CHEBI:57540"/>
    </ligand>
</feature>
<dbReference type="InterPro" id="IPR004099">
    <property type="entry name" value="Pyr_nucl-diS_OxRdtase_dimer"/>
</dbReference>
<gene>
    <name evidence="10" type="ORF">DWV08_11490</name>
    <name evidence="11" type="ORF">DXU92_03240</name>
</gene>
<dbReference type="InterPro" id="IPR016156">
    <property type="entry name" value="FAD/NAD-linked_Rdtase_dimer_sf"/>
</dbReference>
<dbReference type="Proteomes" id="UP000254236">
    <property type="component" value="Chromosome"/>
</dbReference>
<keyword evidence="12" id="KW-1185">Reference proteome</keyword>
<comment type="cofactor">
    <cofactor evidence="5">
        <name>FAD</name>
        <dbReference type="ChEBI" id="CHEBI:57692"/>
    </cofactor>
    <text evidence="5">Binds 1 FAD per subunit.</text>
</comment>
<evidence type="ECO:0000256" key="4">
    <source>
        <dbReference type="ARBA" id="ARBA00023027"/>
    </source>
</evidence>
<feature type="compositionally biased region" description="Basic and acidic residues" evidence="7">
    <location>
        <begin position="326"/>
        <end position="352"/>
    </location>
</feature>
<keyword evidence="2" id="KW-0285">Flavoprotein</keyword>
<comment type="similarity">
    <text evidence="1">Belongs to the class-I pyridine nucleotide-disulfide oxidoreductase family.</text>
</comment>
<sequence length="529" mass="54418">MTQTPALPSEITADVVVLGGGPVGENVAQYATEGTDLTAVIVEAELLGGECSYYACIPSKALLRPLAVADAAAHLPGLTTPGLEREALLARRDDWVSHYDDSGQVQWAEGAGLQVVRGVGRLVGEREVLVEPVGPTAATRTALAPLRVHARRAVVIATGSQAVIPPPLQELEPWTSRDVTGVRDVPDELVIVGGGVVAVEAATWMAALGATVTMLVRGDALLAGMEPFAGEHVREALRAAGVTVALGTSVLSGEREDARATGLGRIHGGRVRLQVEDADGRRAISADEILAATGRRPALQDVGLETVGLSAEDITAAGRAAGSEGSADRHAGTRPTDDRAAGDRATGDRAADDPATGAPLPRWLHAVGDASGEAPLTHWGKYRARVIGQAIRAGATGEQREPVPGSVPVPQVVFTDPQVASVGRTEAEAREAGLDVVTAQVPYGGAAGTALLRDDVAGTAQLVVDQAAGTLVGATFVGPDASELLHAATIAIVGQVPVHVLRHAVPSFPAASELWLRLLEELPAALRRG</sequence>
<feature type="region of interest" description="Disordered" evidence="7">
    <location>
        <begin position="318"/>
        <end position="362"/>
    </location>
</feature>
<evidence type="ECO:0000256" key="3">
    <source>
        <dbReference type="ARBA" id="ARBA00022827"/>
    </source>
</evidence>
<dbReference type="Gene3D" id="3.50.50.60">
    <property type="entry name" value="FAD/NAD(P)-binding domain"/>
    <property type="match status" value="2"/>
</dbReference>
<dbReference type="Gene3D" id="3.30.390.30">
    <property type="match status" value="1"/>
</dbReference>
<dbReference type="RefSeq" id="WP_115413920.1">
    <property type="nucleotide sequence ID" value="NZ_CP031356.1"/>
</dbReference>
<organism evidence="11 13">
    <name type="scientific">Brachybacterium saurashtrense</name>
    <dbReference type="NCBI Taxonomy" id="556288"/>
    <lineage>
        <taxon>Bacteria</taxon>
        <taxon>Bacillati</taxon>
        <taxon>Actinomycetota</taxon>
        <taxon>Actinomycetes</taxon>
        <taxon>Micrococcales</taxon>
        <taxon>Dermabacteraceae</taxon>
        <taxon>Brachybacterium</taxon>
    </lineage>
</organism>
<dbReference type="Proteomes" id="UP000282185">
    <property type="component" value="Unassembled WGS sequence"/>
</dbReference>
<dbReference type="GO" id="GO:0004148">
    <property type="term" value="F:dihydrolipoyl dehydrogenase (NADH) activity"/>
    <property type="evidence" value="ECO:0007669"/>
    <property type="project" value="TreeGrafter"/>
</dbReference>
<dbReference type="InterPro" id="IPR001100">
    <property type="entry name" value="Pyr_nuc-diS_OxRdtase"/>
</dbReference>
<dbReference type="PANTHER" id="PTHR22912">
    <property type="entry name" value="DISULFIDE OXIDOREDUCTASE"/>
    <property type="match status" value="1"/>
</dbReference>
<dbReference type="Pfam" id="PF02852">
    <property type="entry name" value="Pyr_redox_dim"/>
    <property type="match status" value="1"/>
</dbReference>
<dbReference type="PRINTS" id="PR00411">
    <property type="entry name" value="PNDRDTASEI"/>
</dbReference>
<dbReference type="PRINTS" id="PR00368">
    <property type="entry name" value="FADPNR"/>
</dbReference>
<dbReference type="EMBL" id="CP031356">
    <property type="protein sequence ID" value="AXK46170.1"/>
    <property type="molecule type" value="Genomic_DNA"/>
</dbReference>
<dbReference type="OrthoDB" id="9800167at2"/>
<keyword evidence="4 5" id="KW-0520">NAD</keyword>
<reference evidence="10 12" key="1">
    <citation type="submission" date="2018-07" db="EMBL/GenBank/DDBJ databases">
        <title>Brachybacterium saurashtrense DSM 23186 genome sequence.</title>
        <authorList>
            <person name="Guo L."/>
        </authorList>
    </citation>
    <scope>NUCLEOTIDE SEQUENCE [LARGE SCALE GENOMIC DNA]</scope>
    <source>
        <strain evidence="10 12">DSM 23186</strain>
    </source>
</reference>
<accession>A0A345YQG8</accession>